<dbReference type="Pfam" id="PF16188">
    <property type="entry name" value="Peptidase_M24_C"/>
    <property type="match status" value="1"/>
</dbReference>
<keyword evidence="11" id="KW-1185">Reference proteome</keyword>
<dbReference type="Proteomes" id="UP000000707">
    <property type="component" value="Unassembled WGS sequence"/>
</dbReference>
<dbReference type="STRING" id="590646.G3B5W5"/>
<dbReference type="InterPro" id="IPR032416">
    <property type="entry name" value="Peptidase_M24_C"/>
</dbReference>
<reference evidence="10 11" key="1">
    <citation type="journal article" date="2011" name="Proc. Natl. Acad. Sci. U.S.A.">
        <title>Comparative genomics of xylose-fermenting fungi for enhanced biofuel production.</title>
        <authorList>
            <person name="Wohlbach D.J."/>
            <person name="Kuo A."/>
            <person name="Sato T.K."/>
            <person name="Potts K.M."/>
            <person name="Salamov A.A."/>
            <person name="LaButti K.M."/>
            <person name="Sun H."/>
            <person name="Clum A."/>
            <person name="Pangilinan J.L."/>
            <person name="Lindquist E.A."/>
            <person name="Lucas S."/>
            <person name="Lapidus A."/>
            <person name="Jin M."/>
            <person name="Gunawan C."/>
            <person name="Balan V."/>
            <person name="Dale B.E."/>
            <person name="Jeffries T.W."/>
            <person name="Zinkel R."/>
            <person name="Barry K.W."/>
            <person name="Grigoriev I.V."/>
            <person name="Gasch A.P."/>
        </authorList>
    </citation>
    <scope>NUCLEOTIDE SEQUENCE [LARGE SCALE GENOMIC DNA]</scope>
    <source>
        <strain evidence="11">ATCC 10573 / BCRC 21748 / CBS 615 / JCM 9827 / NBRC 10315 / NRRL Y-1498 / VKM Y-70</strain>
    </source>
</reference>
<evidence type="ECO:0000259" key="7">
    <source>
        <dbReference type="Pfam" id="PF00557"/>
    </source>
</evidence>
<dbReference type="SUPFAM" id="SSF55920">
    <property type="entry name" value="Creatinase/aminopeptidase"/>
    <property type="match status" value="1"/>
</dbReference>
<feature type="domain" description="Peptidase M24 C-terminal" evidence="9">
    <location>
        <begin position="621"/>
        <end position="685"/>
    </location>
</feature>
<dbReference type="OrthoDB" id="9995434at2759"/>
<dbReference type="FunFam" id="3.90.230.10:FF:000004">
    <property type="entry name" value="xaa-Pro aminopeptidase 1 isoform X1"/>
    <property type="match status" value="1"/>
</dbReference>
<evidence type="ECO:0000313" key="10">
    <source>
        <dbReference type="EMBL" id="EGV63321.1"/>
    </source>
</evidence>
<dbReference type="InterPro" id="IPR000994">
    <property type="entry name" value="Pept_M24"/>
</dbReference>
<feature type="compositionally biased region" description="Basic and acidic residues" evidence="6">
    <location>
        <begin position="9"/>
        <end position="18"/>
    </location>
</feature>
<keyword evidence="10" id="KW-0031">Aminopeptidase</keyword>
<dbReference type="InterPro" id="IPR029149">
    <property type="entry name" value="Creatin/AminoP/Spt16_N"/>
</dbReference>
<dbReference type="KEGG" id="cten:18245889"/>
<feature type="domain" description="Peptidase M24" evidence="7">
    <location>
        <begin position="414"/>
        <end position="606"/>
    </location>
</feature>
<feature type="region of interest" description="Disordered" evidence="6">
    <location>
        <begin position="1"/>
        <end position="29"/>
    </location>
</feature>
<keyword evidence="5" id="KW-0464">Manganese</keyword>
<evidence type="ECO:0000256" key="6">
    <source>
        <dbReference type="SAM" id="MobiDB-lite"/>
    </source>
</evidence>
<comment type="cofactor">
    <cofactor evidence="1">
        <name>Mn(2+)</name>
        <dbReference type="ChEBI" id="CHEBI:29035"/>
    </cofactor>
</comment>
<keyword evidence="4" id="KW-0378">Hydrolase</keyword>
<dbReference type="InterPro" id="IPR036005">
    <property type="entry name" value="Creatinase/aminopeptidase-like"/>
</dbReference>
<evidence type="ECO:0000256" key="3">
    <source>
        <dbReference type="ARBA" id="ARBA00022723"/>
    </source>
</evidence>
<accession>G3B5W5</accession>
<protein>
    <submittedName>
        <fullName evidence="10">Creatinase/aminopeptidase</fullName>
    </submittedName>
</protein>
<dbReference type="AlphaFoldDB" id="G3B5W5"/>
<dbReference type="FunFam" id="3.40.350.10:FF:000003">
    <property type="entry name" value="Xaa-pro aminopeptidase P"/>
    <property type="match status" value="1"/>
</dbReference>
<evidence type="ECO:0000256" key="2">
    <source>
        <dbReference type="ARBA" id="ARBA00008766"/>
    </source>
</evidence>
<keyword evidence="3" id="KW-0479">Metal-binding</keyword>
<sequence>MTASASHNASHDRYHDYESDLESDTDSEILPDLPYSASLTYNFQSKSSNTEKLQKLRGLMKQHGISVYIVPSEDEHQSEYTALADKRREFISEFTGSAGIAVITLDDGETLTGQAAMSTDGRYFLQAEKQLNKENWTLLKQGNPSYPKWTQWCIDKAIQSKFSNVISCDPRVISLSTGEFFEKASKSQYSGQIKFEPLLKTNLIDEVWGDEKPSRSLEPVFVYEMEFAGETVESKLKRVRKKMSEDGNGTHLLVTALDEVAWLLNLRCTADVEFNACFFSYVIVTLDGLSLYIDERKLSDPKVKTHLDQIKGLVVKKYGSFYDDLKNFKSTINYPEMALILPSKTATTYAILASLPQSLIKQRVSYNPIVSYMKLYKNETELKNAEVTQYKDSLALIIFSAWLEHSLLDKKMVINEYEAACKIHQIKTRFPNFLGESYETISSSGPNGAIIHYAPSKEENSIIDPEQIYLLDVGSQFLEGTTDITRTYKFGYEGLLEEDRKFYTLVLKAHLAVALAKFPPNNPLTSAILDSYSRQPLWNEGLDFNHGSGHGVGVCGNVHEGPLYLSTTNGGPSNQSLFAPGAITTIEPGYYVDGVKGFRVESEIQVIECEDTVGRTREGNKFLCFKYLTPVPFCHKLIDTKYLSRVEIDWINEFHRSIRLGLGKQLLEMGEFRAYKWLVNETRPI</sequence>
<feature type="compositionally biased region" description="Acidic residues" evidence="6">
    <location>
        <begin position="19"/>
        <end position="29"/>
    </location>
</feature>
<dbReference type="GO" id="GO:0005737">
    <property type="term" value="C:cytoplasm"/>
    <property type="evidence" value="ECO:0007669"/>
    <property type="project" value="UniProtKB-ARBA"/>
</dbReference>
<keyword evidence="10" id="KW-0645">Protease</keyword>
<organism evidence="11">
    <name type="scientific">Candida tenuis (strain ATCC 10573 / BCRC 21748 / CBS 615 / JCM 9827 / NBRC 10315 / NRRL Y-1498 / VKM Y-70)</name>
    <name type="common">Yeast</name>
    <name type="synonym">Yamadazyma tenuis</name>
    <dbReference type="NCBI Taxonomy" id="590646"/>
    <lineage>
        <taxon>Eukaryota</taxon>
        <taxon>Fungi</taxon>
        <taxon>Dikarya</taxon>
        <taxon>Ascomycota</taxon>
        <taxon>Saccharomycotina</taxon>
        <taxon>Pichiomycetes</taxon>
        <taxon>Debaryomycetaceae</taxon>
        <taxon>Yamadazyma</taxon>
    </lineage>
</organism>
<dbReference type="HOGENOM" id="CLU_011781_2_6_1"/>
<dbReference type="Pfam" id="PF00557">
    <property type="entry name" value="Peptidase_M24"/>
    <property type="match status" value="1"/>
</dbReference>
<dbReference type="EMBL" id="GL996524">
    <property type="protein sequence ID" value="EGV63321.1"/>
    <property type="molecule type" value="Genomic_DNA"/>
</dbReference>
<dbReference type="GeneID" id="18245889"/>
<dbReference type="Gene3D" id="3.40.350.10">
    <property type="entry name" value="Creatinase/prolidase N-terminal domain"/>
    <property type="match status" value="2"/>
</dbReference>
<evidence type="ECO:0000256" key="5">
    <source>
        <dbReference type="ARBA" id="ARBA00023211"/>
    </source>
</evidence>
<dbReference type="InterPro" id="IPR000587">
    <property type="entry name" value="Creatinase_N"/>
</dbReference>
<dbReference type="GO" id="GO:0046872">
    <property type="term" value="F:metal ion binding"/>
    <property type="evidence" value="ECO:0007669"/>
    <property type="project" value="UniProtKB-KW"/>
</dbReference>
<dbReference type="Pfam" id="PF16189">
    <property type="entry name" value="Creatinase_N_2"/>
    <property type="match status" value="1"/>
</dbReference>
<dbReference type="PANTHER" id="PTHR43763:SF6">
    <property type="entry name" value="XAA-PRO AMINOPEPTIDASE 1"/>
    <property type="match status" value="1"/>
</dbReference>
<comment type="similarity">
    <text evidence="2">Belongs to the peptidase M24B family.</text>
</comment>
<evidence type="ECO:0000256" key="4">
    <source>
        <dbReference type="ARBA" id="ARBA00022801"/>
    </source>
</evidence>
<evidence type="ECO:0000256" key="1">
    <source>
        <dbReference type="ARBA" id="ARBA00001936"/>
    </source>
</evidence>
<evidence type="ECO:0000259" key="9">
    <source>
        <dbReference type="Pfam" id="PF16188"/>
    </source>
</evidence>
<feature type="domain" description="Creatinase N-terminal" evidence="8">
    <location>
        <begin position="53"/>
        <end position="185"/>
    </location>
</feature>
<dbReference type="eggNOG" id="KOG2413">
    <property type="taxonomic scope" value="Eukaryota"/>
</dbReference>
<dbReference type="GO" id="GO:0004177">
    <property type="term" value="F:aminopeptidase activity"/>
    <property type="evidence" value="ECO:0007669"/>
    <property type="project" value="UniProtKB-KW"/>
</dbReference>
<gene>
    <name evidence="10" type="ORF">CANTEDRAFT_106471</name>
</gene>
<evidence type="ECO:0000259" key="8">
    <source>
        <dbReference type="Pfam" id="PF01321"/>
    </source>
</evidence>
<proteinExistence type="inferred from homology"/>
<dbReference type="InterPro" id="IPR050422">
    <property type="entry name" value="X-Pro_aminopeptidase_P"/>
</dbReference>
<dbReference type="Gene3D" id="3.90.230.10">
    <property type="entry name" value="Creatinase/methionine aminopeptidase superfamily"/>
    <property type="match status" value="1"/>
</dbReference>
<name>G3B5W5_CANTC</name>
<evidence type="ECO:0000313" key="11">
    <source>
        <dbReference type="Proteomes" id="UP000000707"/>
    </source>
</evidence>
<dbReference type="Pfam" id="PF01321">
    <property type="entry name" value="Creatinase_N"/>
    <property type="match status" value="1"/>
</dbReference>
<dbReference type="PANTHER" id="PTHR43763">
    <property type="entry name" value="XAA-PRO AMINOPEPTIDASE 1"/>
    <property type="match status" value="1"/>
</dbReference>